<evidence type="ECO:0000313" key="2">
    <source>
        <dbReference type="EMBL" id="MCW8335961.1"/>
    </source>
</evidence>
<dbReference type="Proteomes" id="UP001155586">
    <property type="component" value="Unassembled WGS sequence"/>
</dbReference>
<dbReference type="AlphaFoldDB" id="A0A9X3CHR4"/>
<comment type="caution">
    <text evidence="2">The sequence shown here is derived from an EMBL/GenBank/DDBJ whole genome shotgun (WGS) entry which is preliminary data.</text>
</comment>
<evidence type="ECO:0000313" key="3">
    <source>
        <dbReference type="Proteomes" id="UP001155586"/>
    </source>
</evidence>
<dbReference type="Gene3D" id="2.40.160.60">
    <property type="entry name" value="Outer membrane protein transport protein (OMPP1/FadL/TodX)"/>
    <property type="match status" value="1"/>
</dbReference>
<reference evidence="2" key="1">
    <citation type="submission" date="2022-02" db="EMBL/GenBank/DDBJ databases">
        <title>Vibrio sp. nov., a new bacterium isolated from Bohai sea, China.</title>
        <authorList>
            <person name="Yuan Y."/>
        </authorList>
    </citation>
    <scope>NUCLEOTIDE SEQUENCE</scope>
    <source>
        <strain evidence="2">DBSS07</strain>
    </source>
</reference>
<proteinExistence type="predicted"/>
<keyword evidence="1" id="KW-0732">Signal</keyword>
<feature type="signal peptide" evidence="1">
    <location>
        <begin position="1"/>
        <end position="21"/>
    </location>
</feature>
<evidence type="ECO:0000256" key="1">
    <source>
        <dbReference type="SAM" id="SignalP"/>
    </source>
</evidence>
<dbReference type="EMBL" id="JAKRRX010000160">
    <property type="protein sequence ID" value="MCW8335961.1"/>
    <property type="molecule type" value="Genomic_DNA"/>
</dbReference>
<protein>
    <submittedName>
        <fullName evidence="2">Conjugal transfer protein TraF</fullName>
    </submittedName>
</protein>
<dbReference type="RefSeq" id="WP_265689039.1">
    <property type="nucleotide sequence ID" value="NZ_JAKRRX010000160.1"/>
</dbReference>
<gene>
    <name evidence="2" type="ORF">MD483_19295</name>
</gene>
<dbReference type="Pfam" id="PF13729">
    <property type="entry name" value="TraF_2"/>
    <property type="match status" value="1"/>
</dbReference>
<organism evidence="2 3">
    <name type="scientific">Vibrio paucivorans</name>
    <dbReference type="NCBI Taxonomy" id="2829489"/>
    <lineage>
        <taxon>Bacteria</taxon>
        <taxon>Pseudomonadati</taxon>
        <taxon>Pseudomonadota</taxon>
        <taxon>Gammaproteobacteria</taxon>
        <taxon>Vibrionales</taxon>
        <taxon>Vibrionaceae</taxon>
        <taxon>Vibrio</taxon>
    </lineage>
</organism>
<name>A0A9X3CHR4_9VIBR</name>
<feature type="chain" id="PRO_5040762147" evidence="1">
    <location>
        <begin position="22"/>
        <end position="387"/>
    </location>
</feature>
<keyword evidence="3" id="KW-1185">Reference proteome</keyword>
<sequence>MKNSIRILSLSIALASSSSLAANYAIEARGDAMGGVGVVSANFLTAPFYNPALVAIYRRNDDVGMIIPSIGLSYNDEDNMVDDLDTAAGLIESLDPANIPALQESLDALEGDQVKLEAGGVVAFAIPNRYIAANVFGKIYTESYATPQIATDSTLPTEDLRTVENASNSTVNAVSIGVAEVGMSLAKYQTFLGQHISFGVSPKLQRIYTYVYEASLTNYDLGDIRDNGTGETMFNLDAGALWFYGPLRVGFSASNLISRDIDTASIPSATGGPNVSYAYQMRPLYTVGVGLVADYATISVDYDLNEEERFTSFDDNTQMLRVGGEIDIMRQLKLRAGYKQNLAYDDLDGTITAGIGITPLNLFNLDIGASYTNENSMGVYVNFLGSY</sequence>
<accession>A0A9X3CHR4</accession>
<dbReference type="InterPro" id="IPR032811">
    <property type="entry name" value="Put_conjugal_transfer"/>
</dbReference>